<evidence type="ECO:0000256" key="2">
    <source>
        <dbReference type="ARBA" id="ARBA00022679"/>
    </source>
</evidence>
<sequence length="488" mass="51756">MRDRIWIGVDVGTQSVRVLAVDGEGAVLGRGSHPLTGVRQGDRHEQDPEEWWRATCAAAREAMRGLDPSRIGGLAVDATSGTILLADAAGTPLTPGLMYDDARATAEAERVNDIGAEVWQRLGYQRMQPSWALPKLAWLDEQGSIEDGSRLLHQADLITWRLAGRRLASDASHALKTGYDLLADAWPATVFDRLGLPAAILPEVARPGTVIGEVGPEGAAATGIPAGTPIVAGMTDGCAAQLGAGALGDGSWNSVLGTTLVLKGVSDHLIRDPGGVVYCHRGPGETWLPGGASSSGAGALSRLLPGADLDLLTARAAYRDPGPVVYPLAAARGERFPFTATDLEPFTIGETADDVDRFHGVLTGLACVERLCFDYLDLLGAPTDGALTFTGGGAANRYWSQLRADMLGRRVLLPEQAESAVGMAVLAATATGHSIKETAAAMVRIRAEIAPDKRRHSSLTELYLRFVDHLRDRLPQPLTTHAYRRAEH</sequence>
<dbReference type="InterPro" id="IPR000577">
    <property type="entry name" value="Carb_kinase_FGGY"/>
</dbReference>
<organism evidence="6 8">
    <name type="scientific">Glycomyces lechevalierae</name>
    <dbReference type="NCBI Taxonomy" id="256034"/>
    <lineage>
        <taxon>Bacteria</taxon>
        <taxon>Bacillati</taxon>
        <taxon>Actinomycetota</taxon>
        <taxon>Actinomycetes</taxon>
        <taxon>Glycomycetales</taxon>
        <taxon>Glycomycetaceae</taxon>
        <taxon>Glycomyces</taxon>
    </lineage>
</organism>
<keyword evidence="2" id="KW-0808">Transferase</keyword>
<dbReference type="RefSeq" id="WP_270121236.1">
    <property type="nucleotide sequence ID" value="NZ_BAAAOM010000002.1"/>
</dbReference>
<name>A0A9X3PG79_9ACTN</name>
<dbReference type="GO" id="GO:0005975">
    <property type="term" value="P:carbohydrate metabolic process"/>
    <property type="evidence" value="ECO:0007669"/>
    <property type="project" value="InterPro"/>
</dbReference>
<evidence type="ECO:0000256" key="1">
    <source>
        <dbReference type="ARBA" id="ARBA00009156"/>
    </source>
</evidence>
<evidence type="ECO:0000313" key="6">
    <source>
        <dbReference type="EMBL" id="MDA1384760.1"/>
    </source>
</evidence>
<dbReference type="InterPro" id="IPR043129">
    <property type="entry name" value="ATPase_NBD"/>
</dbReference>
<dbReference type="Gene3D" id="3.30.420.40">
    <property type="match status" value="2"/>
</dbReference>
<evidence type="ECO:0000313" key="7">
    <source>
        <dbReference type="EMBL" id="MDR7337787.1"/>
    </source>
</evidence>
<dbReference type="InterPro" id="IPR018485">
    <property type="entry name" value="FGGY_C"/>
</dbReference>
<feature type="domain" description="Carbohydrate kinase FGGY C-terminal" evidence="5">
    <location>
        <begin position="306"/>
        <end position="430"/>
    </location>
</feature>
<dbReference type="EMBL" id="JAPZVQ010000003">
    <property type="protein sequence ID" value="MDA1384760.1"/>
    <property type="molecule type" value="Genomic_DNA"/>
</dbReference>
<keyword evidence="3 6" id="KW-0418">Kinase</keyword>
<protein>
    <submittedName>
        <fullName evidence="6">FGGY family carbohydrate kinase</fullName>
    </submittedName>
    <submittedName>
        <fullName evidence="7">Sugar (Pentulose or hexulose) kinase</fullName>
    </submittedName>
</protein>
<gene>
    <name evidence="7" type="ORF">J2S69_001506</name>
    <name evidence="6" type="ORF">O2L01_07180</name>
</gene>
<evidence type="ECO:0000259" key="4">
    <source>
        <dbReference type="Pfam" id="PF00370"/>
    </source>
</evidence>
<evidence type="ECO:0000259" key="5">
    <source>
        <dbReference type="Pfam" id="PF02782"/>
    </source>
</evidence>
<evidence type="ECO:0000256" key="3">
    <source>
        <dbReference type="ARBA" id="ARBA00022777"/>
    </source>
</evidence>
<reference evidence="7 9" key="2">
    <citation type="submission" date="2023-07" db="EMBL/GenBank/DDBJ databases">
        <title>Sequencing the genomes of 1000 actinobacteria strains.</title>
        <authorList>
            <person name="Klenk H.-P."/>
        </authorList>
    </citation>
    <scope>NUCLEOTIDE SEQUENCE [LARGE SCALE GENOMIC DNA]</scope>
    <source>
        <strain evidence="7 9">DSM 44724</strain>
    </source>
</reference>
<reference evidence="6" key="1">
    <citation type="submission" date="2022-12" db="EMBL/GenBank/DDBJ databases">
        <title>Gycomyces niveus sp.nov., a novel actinomycete isolated from soil in Shouguang.</title>
        <authorList>
            <person name="Yang X."/>
        </authorList>
    </citation>
    <scope>NUCLEOTIDE SEQUENCE</scope>
    <source>
        <strain evidence="6">DSM 44724</strain>
    </source>
</reference>
<dbReference type="InterPro" id="IPR018484">
    <property type="entry name" value="FGGY_N"/>
</dbReference>
<dbReference type="Pfam" id="PF02782">
    <property type="entry name" value="FGGY_C"/>
    <property type="match status" value="1"/>
</dbReference>
<evidence type="ECO:0000313" key="8">
    <source>
        <dbReference type="Proteomes" id="UP001145799"/>
    </source>
</evidence>
<dbReference type="Proteomes" id="UP001183604">
    <property type="component" value="Unassembled WGS sequence"/>
</dbReference>
<dbReference type="AlphaFoldDB" id="A0A9X3PG79"/>
<dbReference type="EMBL" id="JAVDYD010000001">
    <property type="protein sequence ID" value="MDR7337787.1"/>
    <property type="molecule type" value="Genomic_DNA"/>
</dbReference>
<dbReference type="Proteomes" id="UP001145799">
    <property type="component" value="Unassembled WGS sequence"/>
</dbReference>
<comment type="caution">
    <text evidence="6">The sequence shown here is derived from an EMBL/GenBank/DDBJ whole genome shotgun (WGS) entry which is preliminary data.</text>
</comment>
<feature type="domain" description="Carbohydrate kinase FGGY N-terminal" evidence="4">
    <location>
        <begin position="5"/>
        <end position="243"/>
    </location>
</feature>
<dbReference type="InterPro" id="IPR050406">
    <property type="entry name" value="FGGY_Carb_Kinase"/>
</dbReference>
<dbReference type="PANTHER" id="PTHR43095">
    <property type="entry name" value="SUGAR KINASE"/>
    <property type="match status" value="1"/>
</dbReference>
<dbReference type="Pfam" id="PF00370">
    <property type="entry name" value="FGGY_N"/>
    <property type="match status" value="1"/>
</dbReference>
<keyword evidence="9" id="KW-1185">Reference proteome</keyword>
<proteinExistence type="inferred from homology"/>
<dbReference type="SUPFAM" id="SSF53067">
    <property type="entry name" value="Actin-like ATPase domain"/>
    <property type="match status" value="2"/>
</dbReference>
<dbReference type="GO" id="GO:0016301">
    <property type="term" value="F:kinase activity"/>
    <property type="evidence" value="ECO:0007669"/>
    <property type="project" value="UniProtKB-KW"/>
</dbReference>
<dbReference type="CDD" id="cd07783">
    <property type="entry name" value="ASKHA_NBD_FGGY_SePSK_AtXK1-like"/>
    <property type="match status" value="1"/>
</dbReference>
<dbReference type="PIRSF" id="PIRSF000538">
    <property type="entry name" value="GlpK"/>
    <property type="match status" value="1"/>
</dbReference>
<accession>A0A9X3PG79</accession>
<evidence type="ECO:0000313" key="9">
    <source>
        <dbReference type="Proteomes" id="UP001183604"/>
    </source>
</evidence>
<comment type="similarity">
    <text evidence="1">Belongs to the FGGY kinase family.</text>
</comment>